<dbReference type="EMBL" id="HADX01011903">
    <property type="protein sequence ID" value="SBP34135.1"/>
    <property type="molecule type" value="Transcribed_RNA"/>
</dbReference>
<organism evidence="1">
    <name type="scientific">Iconisemion striatum</name>
    <dbReference type="NCBI Taxonomy" id="60296"/>
    <lineage>
        <taxon>Eukaryota</taxon>
        <taxon>Metazoa</taxon>
        <taxon>Chordata</taxon>
        <taxon>Craniata</taxon>
        <taxon>Vertebrata</taxon>
        <taxon>Euteleostomi</taxon>
        <taxon>Actinopterygii</taxon>
        <taxon>Neopterygii</taxon>
        <taxon>Teleostei</taxon>
        <taxon>Neoteleostei</taxon>
        <taxon>Acanthomorphata</taxon>
        <taxon>Ovalentaria</taxon>
        <taxon>Atherinomorphae</taxon>
        <taxon>Cyprinodontiformes</taxon>
        <taxon>Nothobranchiidae</taxon>
        <taxon>Iconisemion</taxon>
    </lineage>
</organism>
<protein>
    <submittedName>
        <fullName evidence="1">Uncharacterized protein</fullName>
    </submittedName>
</protein>
<reference evidence="1" key="2">
    <citation type="submission" date="2016-06" db="EMBL/GenBank/DDBJ databases">
        <title>The genome of a short-lived fish provides insights into sex chromosome evolution and the genetic control of aging.</title>
        <authorList>
            <person name="Reichwald K."/>
            <person name="Felder M."/>
            <person name="Petzold A."/>
            <person name="Koch P."/>
            <person name="Groth M."/>
            <person name="Platzer M."/>
        </authorList>
    </citation>
    <scope>NUCLEOTIDE SEQUENCE</scope>
    <source>
        <tissue evidence="1">Brain</tissue>
    </source>
</reference>
<feature type="non-terminal residue" evidence="1">
    <location>
        <position position="1"/>
    </location>
</feature>
<gene>
    <name evidence="1" type="primary">Nfu_g_1_021140</name>
</gene>
<evidence type="ECO:0000313" key="1">
    <source>
        <dbReference type="EMBL" id="SBP34135.1"/>
    </source>
</evidence>
<proteinExistence type="predicted"/>
<sequence>IFYGRSSSEKDNDIFWAQKQLLDLPSLPFSTGPASLCRADCLSYLITCNGALYWL</sequence>
<name>A0A1A7YW10_9TELE</name>
<feature type="non-terminal residue" evidence="1">
    <location>
        <position position="55"/>
    </location>
</feature>
<dbReference type="AlphaFoldDB" id="A0A1A7YW10"/>
<accession>A0A1A7YW10</accession>
<reference evidence="1" key="1">
    <citation type="submission" date="2016-05" db="EMBL/GenBank/DDBJ databases">
        <authorList>
            <person name="Lavstsen T."/>
            <person name="Jespersen J.S."/>
        </authorList>
    </citation>
    <scope>NUCLEOTIDE SEQUENCE</scope>
    <source>
        <tissue evidence="1">Brain</tissue>
    </source>
</reference>